<name>A0A0B3C0L3_9PSED</name>
<keyword evidence="3 10" id="KW-0813">Transport</keyword>
<evidence type="ECO:0000256" key="2">
    <source>
        <dbReference type="ARBA" id="ARBA00005318"/>
    </source>
</evidence>
<evidence type="ECO:0000256" key="9">
    <source>
        <dbReference type="ARBA" id="ARBA00023136"/>
    </source>
</evidence>
<dbReference type="GO" id="GO:0009276">
    <property type="term" value="C:Gram-negative-bacterium-type cell wall"/>
    <property type="evidence" value="ECO:0007669"/>
    <property type="project" value="InterPro"/>
</dbReference>
<dbReference type="EMBL" id="JTAK01000001">
    <property type="protein sequence ID" value="KHO66469.1"/>
    <property type="molecule type" value="Genomic_DNA"/>
</dbReference>
<dbReference type="CDD" id="cd24017">
    <property type="entry name" value="ASKHA_T2SSL_N"/>
    <property type="match status" value="1"/>
</dbReference>
<feature type="domain" description="GspL cytoplasmic actin-ATPase-like" evidence="11">
    <location>
        <begin position="7"/>
        <end position="183"/>
    </location>
</feature>
<reference evidence="13 14" key="1">
    <citation type="submission" date="2014-11" db="EMBL/GenBank/DDBJ databases">
        <title>Genome sequence of Pseudomonas tuomuerensis JCM 14085.</title>
        <authorList>
            <person name="Shin S.-K."/>
            <person name="Yi H."/>
        </authorList>
    </citation>
    <scope>NUCLEOTIDE SEQUENCE [LARGE SCALE GENOMIC DNA]</scope>
    <source>
        <strain evidence="13 14">JCM 14085</strain>
    </source>
</reference>
<keyword evidence="8" id="KW-1133">Transmembrane helix</keyword>
<feature type="domain" description="GspL periplasmic" evidence="12">
    <location>
        <begin position="216"/>
        <end position="367"/>
    </location>
</feature>
<dbReference type="InterPro" id="IPR007812">
    <property type="entry name" value="T2SS_protein-GspL"/>
</dbReference>
<evidence type="ECO:0000259" key="11">
    <source>
        <dbReference type="Pfam" id="PF05134"/>
    </source>
</evidence>
<dbReference type="GO" id="GO:0015628">
    <property type="term" value="P:protein secretion by the type II secretion system"/>
    <property type="evidence" value="ECO:0007669"/>
    <property type="project" value="InterPro"/>
</dbReference>
<dbReference type="Gene3D" id="3.30.1360.100">
    <property type="entry name" value="General secretion pathway protein M, EpsM"/>
    <property type="match status" value="1"/>
</dbReference>
<accession>A0A0B3C0L3</accession>
<evidence type="ECO:0000259" key="12">
    <source>
        <dbReference type="Pfam" id="PF12693"/>
    </source>
</evidence>
<evidence type="ECO:0000256" key="5">
    <source>
        <dbReference type="ARBA" id="ARBA00022519"/>
    </source>
</evidence>
<dbReference type="OrthoDB" id="7011844at2"/>
<keyword evidence="9" id="KW-0472">Membrane</keyword>
<dbReference type="NCBIfam" id="TIGR01709">
    <property type="entry name" value="typeII_sec_gspL"/>
    <property type="match status" value="1"/>
</dbReference>
<protein>
    <recommendedName>
        <fullName evidence="10">Type II secretion system protein L</fullName>
        <shortName evidence="10">T2SS protein L</shortName>
    </recommendedName>
</protein>
<evidence type="ECO:0000313" key="13">
    <source>
        <dbReference type="EMBL" id="KHO66469.1"/>
    </source>
</evidence>
<dbReference type="Pfam" id="PF05134">
    <property type="entry name" value="T2SSL"/>
    <property type="match status" value="1"/>
</dbReference>
<dbReference type="STRING" id="706570.PT85_02570"/>
<dbReference type="SUPFAM" id="SSF53067">
    <property type="entry name" value="Actin-like ATPase domain"/>
    <property type="match status" value="1"/>
</dbReference>
<gene>
    <name evidence="13" type="ORF">PT85_02570</name>
</gene>
<dbReference type="Pfam" id="PF12693">
    <property type="entry name" value="GspL_C"/>
    <property type="match status" value="1"/>
</dbReference>
<evidence type="ECO:0000256" key="3">
    <source>
        <dbReference type="ARBA" id="ARBA00022448"/>
    </source>
</evidence>
<comment type="subcellular location">
    <subcellularLocation>
        <location evidence="1">Cell inner membrane</location>
        <topology evidence="1">Single-pass membrane protein</topology>
    </subcellularLocation>
</comment>
<evidence type="ECO:0000256" key="1">
    <source>
        <dbReference type="ARBA" id="ARBA00004377"/>
    </source>
</evidence>
<comment type="caution">
    <text evidence="13">The sequence shown here is derived from an EMBL/GenBank/DDBJ whole genome shotgun (WGS) entry which is preliminary data.</text>
</comment>
<dbReference type="GO" id="GO:0015627">
    <property type="term" value="C:type II protein secretion system complex"/>
    <property type="evidence" value="ECO:0007669"/>
    <property type="project" value="InterPro"/>
</dbReference>
<evidence type="ECO:0000256" key="4">
    <source>
        <dbReference type="ARBA" id="ARBA00022475"/>
    </source>
</evidence>
<organism evidence="13 14">
    <name type="scientific">Pseudomonas flexibilis</name>
    <dbReference type="NCBI Taxonomy" id="706570"/>
    <lineage>
        <taxon>Bacteria</taxon>
        <taxon>Pseudomonadati</taxon>
        <taxon>Pseudomonadota</taxon>
        <taxon>Gammaproteobacteria</taxon>
        <taxon>Pseudomonadales</taxon>
        <taxon>Pseudomonadaceae</taxon>
        <taxon>Pseudomonas</taxon>
    </lineage>
</organism>
<comment type="similarity">
    <text evidence="2 10">Belongs to the GSP L family.</text>
</comment>
<proteinExistence type="inferred from homology"/>
<dbReference type="AlphaFoldDB" id="A0A0B3C0L3"/>
<keyword evidence="7 10" id="KW-0653">Protein transport</keyword>
<dbReference type="RefSeq" id="WP_039605844.1">
    <property type="nucleotide sequence ID" value="NZ_FMUP01000005.1"/>
</dbReference>
<evidence type="ECO:0000256" key="8">
    <source>
        <dbReference type="ARBA" id="ARBA00022989"/>
    </source>
</evidence>
<dbReference type="Proteomes" id="UP000030980">
    <property type="component" value="Unassembled WGS sequence"/>
</dbReference>
<dbReference type="Gene3D" id="3.30.420.380">
    <property type="match status" value="1"/>
</dbReference>
<dbReference type="InterPro" id="IPR043129">
    <property type="entry name" value="ATPase_NBD"/>
</dbReference>
<keyword evidence="4" id="KW-1003">Cell membrane</keyword>
<keyword evidence="6" id="KW-0812">Transmembrane</keyword>
<dbReference type="PIRSF" id="PIRSF015761">
    <property type="entry name" value="Protein_L"/>
    <property type="match status" value="1"/>
</dbReference>
<keyword evidence="14" id="KW-1185">Reference proteome</keyword>
<dbReference type="InterPro" id="IPR024230">
    <property type="entry name" value="GspL_cyto_dom"/>
</dbReference>
<keyword evidence="5" id="KW-0997">Cell inner membrane</keyword>
<comment type="function">
    <text evidence="10">Inner membrane component of the type II secretion system required for the energy-dependent secretion of extracellular factors such as proteases and toxins from the periplasm.</text>
</comment>
<evidence type="ECO:0000256" key="10">
    <source>
        <dbReference type="PIRNR" id="PIRNR015761"/>
    </source>
</evidence>
<sequence>MLETWLFLPPEAAQGVDADLAVRRVSADGEGDVAFATALAELTEPWCLVLPVEAVTVCAVSLPTLKPRWLRKALPFAVEEWLAEEVEAFHLAVGERLGDGRHRVFALRRDWLRDWLQACAAHPPREIRVDADLLPVDGPQLCRLGDRWLLGGDLPVRLAVEDADLPVLQTLLPQPLPACATPPAGEASPHRWLTRCAAGCNLAQGEFAVREPAGDWRRWRLPAAALGLCLLLQWGFGLAQAWQLRHAGQLNAKASEQLYRALFPADRKLINLRQQFDQHLAEGQGDREGLLTLLGRAGPALAAEGRQVSVQQLDFSLTRGDLALQVQAPGFEALDRLRQRLVEAGLVVRLGSANREETGVSARLVIGG</sequence>
<evidence type="ECO:0000313" key="14">
    <source>
        <dbReference type="Proteomes" id="UP000030980"/>
    </source>
</evidence>
<evidence type="ECO:0000256" key="7">
    <source>
        <dbReference type="ARBA" id="ARBA00022927"/>
    </source>
</evidence>
<dbReference type="InterPro" id="IPR025691">
    <property type="entry name" value="GspL_pp_dom"/>
</dbReference>
<dbReference type="GO" id="GO:0005886">
    <property type="term" value="C:plasma membrane"/>
    <property type="evidence" value="ECO:0007669"/>
    <property type="project" value="UniProtKB-SubCell"/>
</dbReference>
<evidence type="ECO:0000256" key="6">
    <source>
        <dbReference type="ARBA" id="ARBA00022692"/>
    </source>
</evidence>